<dbReference type="PANTHER" id="PTHR14237:SF23">
    <property type="entry name" value="MOSC DOMAIN PROTEIN (AFU_ORTHOLOGUE AFUA_7G05900)"/>
    <property type="match status" value="1"/>
</dbReference>
<dbReference type="GO" id="GO:0030151">
    <property type="term" value="F:molybdenum ion binding"/>
    <property type="evidence" value="ECO:0007669"/>
    <property type="project" value="InterPro"/>
</dbReference>
<evidence type="ECO:0000313" key="4">
    <source>
        <dbReference type="EMBL" id="KAK7750367.1"/>
    </source>
</evidence>
<dbReference type="InterPro" id="IPR005303">
    <property type="entry name" value="MOCOS_middle"/>
</dbReference>
<dbReference type="Proteomes" id="UP001320420">
    <property type="component" value="Unassembled WGS sequence"/>
</dbReference>
<dbReference type="GO" id="GO:0003824">
    <property type="term" value="F:catalytic activity"/>
    <property type="evidence" value="ECO:0007669"/>
    <property type="project" value="InterPro"/>
</dbReference>
<keyword evidence="2" id="KW-0812">Transmembrane</keyword>
<dbReference type="EMBL" id="JAKJXP020000065">
    <property type="protein sequence ID" value="KAK7750367.1"/>
    <property type="molecule type" value="Genomic_DNA"/>
</dbReference>
<feature type="region of interest" description="Disordered" evidence="1">
    <location>
        <begin position="64"/>
        <end position="85"/>
    </location>
</feature>
<dbReference type="Pfam" id="PF03476">
    <property type="entry name" value="MOSC_N"/>
    <property type="match status" value="1"/>
</dbReference>
<keyword evidence="2" id="KW-1133">Transmembrane helix</keyword>
<organism evidence="4 5">
    <name type="scientific">Diatrype stigma</name>
    <dbReference type="NCBI Taxonomy" id="117547"/>
    <lineage>
        <taxon>Eukaryota</taxon>
        <taxon>Fungi</taxon>
        <taxon>Dikarya</taxon>
        <taxon>Ascomycota</taxon>
        <taxon>Pezizomycotina</taxon>
        <taxon>Sordariomycetes</taxon>
        <taxon>Xylariomycetidae</taxon>
        <taxon>Xylariales</taxon>
        <taxon>Diatrypaceae</taxon>
        <taxon>Diatrype</taxon>
    </lineage>
</organism>
<name>A0AAN9UNG2_9PEZI</name>
<evidence type="ECO:0000313" key="5">
    <source>
        <dbReference type="Proteomes" id="UP001320420"/>
    </source>
</evidence>
<dbReference type="SUPFAM" id="SSF50800">
    <property type="entry name" value="PK beta-barrel domain-like"/>
    <property type="match status" value="1"/>
</dbReference>
<evidence type="ECO:0000256" key="2">
    <source>
        <dbReference type="SAM" id="Phobius"/>
    </source>
</evidence>
<evidence type="ECO:0000256" key="1">
    <source>
        <dbReference type="SAM" id="MobiDB-lite"/>
    </source>
</evidence>
<dbReference type="Pfam" id="PF03473">
    <property type="entry name" value="MOSC"/>
    <property type="match status" value="1"/>
</dbReference>
<dbReference type="InterPro" id="IPR005302">
    <property type="entry name" value="MoCF_Sase_C"/>
</dbReference>
<feature type="transmembrane region" description="Helical" evidence="2">
    <location>
        <begin position="23"/>
        <end position="44"/>
    </location>
</feature>
<sequence length="475" mass="52709">MAASAEAAAGLSLSDLNLDYESIWVLLVTVAAFLIPVVLVFPPFPPQKSDALLQTHSKAGVGRSESNIRLGARDKPSAASATSADRPPRVRSLVVYPVKSCRGIEVRQGRVLPAGLEFDRIYTFAQLRSRFPVAVEDVDDEKKDGDKGNGDTWDFITQRQFPRLATVKVDLWLPDEAKLRRQGIDHPASDEDAFLILRFPWRDRGWRGALQALGAKLARRSLGAEAEREVLLPVAFSPAAEIAAKGYAYEDVRIWKDTVSALNVEAELPPELRLYLGVSNRLGLFRVDPARLREVYRCAPRRADAGYQPVTGFQDAYPLHILNLPSLRDFSSQVPKDQELQDLDVLRFRPNIIVSGAPAYDEETWKQIRLKPGDSGLFSDAVFHVSCRTVRCKMPNVNQTTGLRHPVEPDKSLRTLRAVDEGAPRMGCLGMQLTPLFGSSGAGGEEVDEEERTSWVGVGMEVVVEERGEHVYIKQ</sequence>
<dbReference type="PROSITE" id="PS51340">
    <property type="entry name" value="MOSC"/>
    <property type="match status" value="1"/>
</dbReference>
<dbReference type="PANTHER" id="PTHR14237">
    <property type="entry name" value="MOLYBDOPTERIN COFACTOR SULFURASE MOSC"/>
    <property type="match status" value="1"/>
</dbReference>
<keyword evidence="2" id="KW-0472">Membrane</keyword>
<gene>
    <name evidence="4" type="ORF">SLS62_007666</name>
</gene>
<feature type="domain" description="MOSC" evidence="3">
    <location>
        <begin position="290"/>
        <end position="465"/>
    </location>
</feature>
<dbReference type="InterPro" id="IPR011037">
    <property type="entry name" value="Pyrv_Knase-like_insert_dom_sf"/>
</dbReference>
<evidence type="ECO:0000259" key="3">
    <source>
        <dbReference type="PROSITE" id="PS51340"/>
    </source>
</evidence>
<proteinExistence type="predicted"/>
<keyword evidence="5" id="KW-1185">Reference proteome</keyword>
<reference evidence="4 5" key="1">
    <citation type="submission" date="2024-02" db="EMBL/GenBank/DDBJ databases">
        <title>De novo assembly and annotation of 12 fungi associated with fruit tree decline syndrome in Ontario, Canada.</title>
        <authorList>
            <person name="Sulman M."/>
            <person name="Ellouze W."/>
            <person name="Ilyukhin E."/>
        </authorList>
    </citation>
    <scope>NUCLEOTIDE SEQUENCE [LARGE SCALE GENOMIC DNA]</scope>
    <source>
        <strain evidence="4 5">M11/M66-122</strain>
    </source>
</reference>
<dbReference type="AlphaFoldDB" id="A0AAN9UNG2"/>
<dbReference type="GO" id="GO:0030170">
    <property type="term" value="F:pyridoxal phosphate binding"/>
    <property type="evidence" value="ECO:0007669"/>
    <property type="project" value="InterPro"/>
</dbReference>
<comment type="caution">
    <text evidence="4">The sequence shown here is derived from an EMBL/GenBank/DDBJ whole genome shotgun (WGS) entry which is preliminary data.</text>
</comment>
<accession>A0AAN9UNG2</accession>
<protein>
    <recommendedName>
        <fullName evidence="3">MOSC domain-containing protein</fullName>
    </recommendedName>
</protein>